<dbReference type="PROSITE" id="PS00053">
    <property type="entry name" value="RIBOSOMAL_S8"/>
    <property type="match status" value="1"/>
</dbReference>
<dbReference type="FunFam" id="3.30.1370.30:FF:000002">
    <property type="entry name" value="30S ribosomal protein S8"/>
    <property type="match status" value="1"/>
</dbReference>
<reference evidence="9 10" key="1">
    <citation type="journal article" date="2016" name="Nat. Commun.">
        <title>Thousands of microbial genomes shed light on interconnected biogeochemical processes in an aquifer system.</title>
        <authorList>
            <person name="Anantharaman K."/>
            <person name="Brown C.T."/>
            <person name="Hug L.A."/>
            <person name="Sharon I."/>
            <person name="Castelle C.J."/>
            <person name="Probst A.J."/>
            <person name="Thomas B.C."/>
            <person name="Singh A."/>
            <person name="Wilkins M.J."/>
            <person name="Karaoz U."/>
            <person name="Brodie E.L."/>
            <person name="Williams K.H."/>
            <person name="Hubbard S.S."/>
            <person name="Banfield J.F."/>
        </authorList>
    </citation>
    <scope>NUCLEOTIDE SEQUENCE [LARGE SCALE GENOMIC DNA]</scope>
</reference>
<dbReference type="HAMAP" id="MF_01302_B">
    <property type="entry name" value="Ribosomal_uS8_B"/>
    <property type="match status" value="1"/>
</dbReference>
<dbReference type="AlphaFoldDB" id="A0A1F5NV76"/>
<dbReference type="Pfam" id="PF00410">
    <property type="entry name" value="Ribosomal_S8"/>
    <property type="match status" value="1"/>
</dbReference>
<evidence type="ECO:0000313" key="9">
    <source>
        <dbReference type="EMBL" id="OGE81464.1"/>
    </source>
</evidence>
<dbReference type="GO" id="GO:1990904">
    <property type="term" value="C:ribonucleoprotein complex"/>
    <property type="evidence" value="ECO:0007669"/>
    <property type="project" value="UniProtKB-KW"/>
</dbReference>
<evidence type="ECO:0000256" key="5">
    <source>
        <dbReference type="ARBA" id="ARBA00023274"/>
    </source>
</evidence>
<organism evidence="9 10">
    <name type="scientific">Candidatus Doudnabacteria bacterium RIFCSPHIGHO2_01_FULL_46_24</name>
    <dbReference type="NCBI Taxonomy" id="1817825"/>
    <lineage>
        <taxon>Bacteria</taxon>
        <taxon>Candidatus Doudnaibacteriota</taxon>
    </lineage>
</organism>
<dbReference type="Gene3D" id="3.30.1370.30">
    <property type="match status" value="1"/>
</dbReference>
<dbReference type="InterPro" id="IPR047863">
    <property type="entry name" value="Ribosomal_uS8_CS"/>
</dbReference>
<dbReference type="GO" id="GO:0003735">
    <property type="term" value="F:structural constituent of ribosome"/>
    <property type="evidence" value="ECO:0007669"/>
    <property type="project" value="InterPro"/>
</dbReference>
<evidence type="ECO:0000313" key="10">
    <source>
        <dbReference type="Proteomes" id="UP000178892"/>
    </source>
</evidence>
<keyword evidence="4 7" id="KW-0689">Ribosomal protein</keyword>
<sequence>MTDPISDMLTRIRNAYASRKTEVVVPYSNFKHNLAKVLMHGGWIRNFEVGNDSKFKNLQLELKYTAEGQPVISGIQRISKPGQRIYKKTTDIPRVMGGLGTTIVSTSKGLVTAENARKQKIGGEIICQIW</sequence>
<dbReference type="FunFam" id="3.30.1490.10:FF:000001">
    <property type="entry name" value="30S ribosomal protein S8"/>
    <property type="match status" value="1"/>
</dbReference>
<dbReference type="GO" id="GO:0005840">
    <property type="term" value="C:ribosome"/>
    <property type="evidence" value="ECO:0007669"/>
    <property type="project" value="UniProtKB-KW"/>
</dbReference>
<evidence type="ECO:0000256" key="7">
    <source>
        <dbReference type="HAMAP-Rule" id="MF_01302"/>
    </source>
</evidence>
<name>A0A1F5NV76_9BACT</name>
<comment type="function">
    <text evidence="7">One of the primary rRNA binding proteins, it binds directly to 16S rRNA central domain where it helps coordinate assembly of the platform of the 30S subunit.</text>
</comment>
<evidence type="ECO:0000256" key="1">
    <source>
        <dbReference type="ARBA" id="ARBA00006471"/>
    </source>
</evidence>
<comment type="caution">
    <text evidence="9">The sequence shown here is derived from an EMBL/GenBank/DDBJ whole genome shotgun (WGS) entry which is preliminary data.</text>
</comment>
<dbReference type="Gene3D" id="3.30.1490.10">
    <property type="match status" value="1"/>
</dbReference>
<comment type="subunit">
    <text evidence="7">Part of the 30S ribosomal subunit. Contacts proteins S5 and S12.</text>
</comment>
<accession>A0A1F5NV76</accession>
<protein>
    <recommendedName>
        <fullName evidence="6 7">Small ribosomal subunit protein uS8</fullName>
    </recommendedName>
</protein>
<keyword evidence="3 7" id="KW-0694">RNA-binding</keyword>
<dbReference type="InterPro" id="IPR035987">
    <property type="entry name" value="Ribosomal_uS8_sf"/>
</dbReference>
<evidence type="ECO:0000256" key="2">
    <source>
        <dbReference type="ARBA" id="ARBA00022730"/>
    </source>
</evidence>
<dbReference type="NCBIfam" id="NF001109">
    <property type="entry name" value="PRK00136.1"/>
    <property type="match status" value="1"/>
</dbReference>
<evidence type="ECO:0000256" key="4">
    <source>
        <dbReference type="ARBA" id="ARBA00022980"/>
    </source>
</evidence>
<keyword evidence="5 7" id="KW-0687">Ribonucleoprotein</keyword>
<keyword evidence="2 7" id="KW-0699">rRNA-binding</keyword>
<dbReference type="Proteomes" id="UP000178892">
    <property type="component" value="Unassembled WGS sequence"/>
</dbReference>
<dbReference type="GO" id="GO:0019843">
    <property type="term" value="F:rRNA binding"/>
    <property type="evidence" value="ECO:0007669"/>
    <property type="project" value="UniProtKB-UniRule"/>
</dbReference>
<dbReference type="PANTHER" id="PTHR11758">
    <property type="entry name" value="40S RIBOSOMAL PROTEIN S15A"/>
    <property type="match status" value="1"/>
</dbReference>
<dbReference type="SUPFAM" id="SSF56047">
    <property type="entry name" value="Ribosomal protein S8"/>
    <property type="match status" value="1"/>
</dbReference>
<evidence type="ECO:0000256" key="3">
    <source>
        <dbReference type="ARBA" id="ARBA00022884"/>
    </source>
</evidence>
<dbReference type="InterPro" id="IPR000630">
    <property type="entry name" value="Ribosomal_uS8"/>
</dbReference>
<dbReference type="GO" id="GO:0006412">
    <property type="term" value="P:translation"/>
    <property type="evidence" value="ECO:0007669"/>
    <property type="project" value="UniProtKB-UniRule"/>
</dbReference>
<evidence type="ECO:0000256" key="8">
    <source>
        <dbReference type="RuleBase" id="RU003660"/>
    </source>
</evidence>
<proteinExistence type="inferred from homology"/>
<evidence type="ECO:0000256" key="6">
    <source>
        <dbReference type="ARBA" id="ARBA00035258"/>
    </source>
</evidence>
<gene>
    <name evidence="7" type="primary">rpsH</name>
    <name evidence="9" type="ORF">A2720_02895</name>
</gene>
<dbReference type="GO" id="GO:0005737">
    <property type="term" value="C:cytoplasm"/>
    <property type="evidence" value="ECO:0007669"/>
    <property type="project" value="UniProtKB-ARBA"/>
</dbReference>
<dbReference type="EMBL" id="MFEL01000008">
    <property type="protein sequence ID" value="OGE81464.1"/>
    <property type="molecule type" value="Genomic_DNA"/>
</dbReference>
<dbReference type="STRING" id="1817825.A2720_02895"/>
<comment type="similarity">
    <text evidence="1 7 8">Belongs to the universal ribosomal protein uS8 family.</text>
</comment>